<dbReference type="GO" id="GO:0016846">
    <property type="term" value="F:carbon-sulfur lyase activity"/>
    <property type="evidence" value="ECO:0007669"/>
    <property type="project" value="InterPro"/>
</dbReference>
<name>A0A4R2FL88_9GAMM</name>
<keyword evidence="2" id="KW-0479">Metal-binding</keyword>
<dbReference type="AlphaFoldDB" id="A0A4R2FL88"/>
<evidence type="ECO:0000256" key="3">
    <source>
        <dbReference type="ARBA" id="ARBA00022833"/>
    </source>
</evidence>
<evidence type="ECO:0000256" key="4">
    <source>
        <dbReference type="ARBA" id="ARBA00023239"/>
    </source>
</evidence>
<dbReference type="InterPro" id="IPR011057">
    <property type="entry name" value="Mss4-like_sf"/>
</dbReference>
<keyword evidence="3" id="KW-0862">Zinc</keyword>
<keyword evidence="4" id="KW-0456">Lyase</keyword>
<dbReference type="SUPFAM" id="SSF51316">
    <property type="entry name" value="Mss4-like"/>
    <property type="match status" value="1"/>
</dbReference>
<dbReference type="GO" id="GO:0046872">
    <property type="term" value="F:metal ion binding"/>
    <property type="evidence" value="ECO:0007669"/>
    <property type="project" value="UniProtKB-KW"/>
</dbReference>
<reference evidence="6 7" key="1">
    <citation type="submission" date="2019-03" db="EMBL/GenBank/DDBJ databases">
        <title>Freshwater and sediment microbial communities from various areas in North America, analyzing microbe dynamics in response to fracking.</title>
        <authorList>
            <person name="Lamendella R."/>
        </authorList>
    </citation>
    <scope>NUCLEOTIDE SEQUENCE [LARGE SCALE GENOMIC DNA]</scope>
    <source>
        <strain evidence="6 7">74A</strain>
    </source>
</reference>
<gene>
    <name evidence="6" type="ORF">EDC91_11142</name>
</gene>
<dbReference type="OrthoDB" id="4188830at2"/>
<dbReference type="PROSITE" id="PS51891">
    <property type="entry name" value="CENP_V_GFA"/>
    <property type="match status" value="1"/>
</dbReference>
<dbReference type="PANTHER" id="PTHR33337">
    <property type="entry name" value="GFA DOMAIN-CONTAINING PROTEIN"/>
    <property type="match status" value="1"/>
</dbReference>
<dbReference type="PANTHER" id="PTHR33337:SF40">
    <property type="entry name" value="CENP-V_GFA DOMAIN-CONTAINING PROTEIN-RELATED"/>
    <property type="match status" value="1"/>
</dbReference>
<comment type="caution">
    <text evidence="6">The sequence shown here is derived from an EMBL/GenBank/DDBJ whole genome shotgun (WGS) entry which is preliminary data.</text>
</comment>
<dbReference type="Proteomes" id="UP000294832">
    <property type="component" value="Unassembled WGS sequence"/>
</dbReference>
<keyword evidence="7" id="KW-1185">Reference proteome</keyword>
<organism evidence="6 7">
    <name type="scientific">Shewanella fodinae</name>
    <dbReference type="NCBI Taxonomy" id="552357"/>
    <lineage>
        <taxon>Bacteria</taxon>
        <taxon>Pseudomonadati</taxon>
        <taxon>Pseudomonadota</taxon>
        <taxon>Gammaproteobacteria</taxon>
        <taxon>Alteromonadales</taxon>
        <taxon>Shewanellaceae</taxon>
        <taxon>Shewanella</taxon>
    </lineage>
</organism>
<evidence type="ECO:0000256" key="2">
    <source>
        <dbReference type="ARBA" id="ARBA00022723"/>
    </source>
</evidence>
<evidence type="ECO:0000259" key="5">
    <source>
        <dbReference type="PROSITE" id="PS51891"/>
    </source>
</evidence>
<proteinExistence type="inferred from homology"/>
<evidence type="ECO:0000313" key="7">
    <source>
        <dbReference type="Proteomes" id="UP000294832"/>
    </source>
</evidence>
<dbReference type="Gene3D" id="3.90.1590.10">
    <property type="entry name" value="glutathione-dependent formaldehyde- activating enzyme (gfa)"/>
    <property type="match status" value="1"/>
</dbReference>
<evidence type="ECO:0000256" key="1">
    <source>
        <dbReference type="ARBA" id="ARBA00005495"/>
    </source>
</evidence>
<dbReference type="RefSeq" id="WP_133038843.1">
    <property type="nucleotide sequence ID" value="NZ_SLWF01000011.1"/>
</dbReference>
<dbReference type="EMBL" id="SLWF01000011">
    <property type="protein sequence ID" value="TCN84628.1"/>
    <property type="molecule type" value="Genomic_DNA"/>
</dbReference>
<dbReference type="Pfam" id="PF04828">
    <property type="entry name" value="GFA"/>
    <property type="match status" value="1"/>
</dbReference>
<accession>A0A4R2FL88</accession>
<comment type="similarity">
    <text evidence="1">Belongs to the Gfa family.</text>
</comment>
<protein>
    <recommendedName>
        <fullName evidence="5">CENP-V/GFA domain-containing protein</fullName>
    </recommendedName>
</protein>
<sequence>MTVTKGSCLCGAVTFEIDGHFDRFLLCHCRRCRKDTGSAHAANLFSFSAQLTWLSGQQDVTHFRLAGTLHGKSFCRHCGSAVPTLQMDNKLLVVPAGCLDTTLGIMPEAHIFTDSRADWDRHLATLPEFAQLPGRTDE</sequence>
<evidence type="ECO:0000313" key="6">
    <source>
        <dbReference type="EMBL" id="TCN84628.1"/>
    </source>
</evidence>
<feature type="domain" description="CENP-V/GFA" evidence="5">
    <location>
        <begin position="4"/>
        <end position="120"/>
    </location>
</feature>
<dbReference type="InterPro" id="IPR006913">
    <property type="entry name" value="CENP-V/GFA"/>
</dbReference>